<evidence type="ECO:0000256" key="4">
    <source>
        <dbReference type="ARBA" id="ARBA00022801"/>
    </source>
</evidence>
<dbReference type="SMART" id="SM00490">
    <property type="entry name" value="HELICc"/>
    <property type="match status" value="1"/>
</dbReference>
<dbReference type="InterPro" id="IPR003711">
    <property type="entry name" value="CarD-like/TRCF_RID"/>
</dbReference>
<sequence>MKNIFPENILNSCLNGAVLTGLTQDALCLLVIEINKRLRAPIILSLETYDFSYMIYESFLPFLDIPVFFYPEKDKSEMVPGFISHRDRYRQETLFNLIAKNNPVVVTTSRVLEYKDIPAMSLVENDFIFIKLGEKYDMDTAIKKIVGFGYKRVDTVNDPGSYCRKGDLIDIYPPHFVFPVRCSFNFDTVDRLSYFDPATQLSIKNIKITTIKGLVKNAQTNDNIGLVDYVRGSVVFRASSHKNRFSIFQENNTRRAVDAGTSEIVFVKTTKRERMAELQTLLKTNDGCRVFISGERGVVGAVKKDIGINYTEINSPINRGFYSIVLGSFVVSVGDLLKEKKHIQKWSPPQKKEQRPLTLQSLTGLERGDFLVHKRFGVGIYQGLATQNQPGGSRETIKLEYNDNAVVFVSIENMGLLHRHLGAASKPVVSSLGSRTWGQELRKARKAVRVVAKELIELYAKKQNPRPFSYSADKELESALATSFPFTETPDQREAINDVLNDMLKPSPVDRLVCGDVGFGKTEVALRAIMRAVISKKMCMFLCPTTILADQHYITCKERLEPLGVYVALLSRFKTRKEQLGILEKASAGKVDLLIGTHRLLSPDVIVPSLGLLIVDEEHRFGVRHKEKIRGLKAHLDVITLSATPIPRTLQQSTVGLRDITRIQTPPVSRKPINTDVRYFDWALINGYIKRELQHGGQVYFVHNDIRSLSFLADTVSKTFPKAAVGYIHGQLPSRELEQRVLSFFEGGIDVLVCTSIIESGLDVSNSNCMIINDAHNFGLSQLYQMRGRVGRGGRQANCLLLVPKKRLDQRAYRRLKTIEQYTSLGSGYDISMKDLEIRGAGSLFGYKQSGHISAVGFEMYCELLKDEINTALEKNDQQRQPDVVLNVDALIPDHYIKNPSQRLGFYDHLSKDISVEEIEKIKTELHDRFGRLPQETKNLISLARVRALFKNKSIRKIEMGSDSATFEFDDIKPFDSIEALITHITDWAVLNNFLFSFGKTKTDNLLFTIRYKNFDSGILAVRVFAKLF</sequence>
<dbReference type="InterPro" id="IPR001650">
    <property type="entry name" value="Helicase_C-like"/>
</dbReference>
<feature type="domain" description="Helicase ATP-binding" evidence="9">
    <location>
        <begin position="502"/>
        <end position="663"/>
    </location>
</feature>
<dbReference type="SMART" id="SM01058">
    <property type="entry name" value="CarD_TRCF"/>
    <property type="match status" value="1"/>
</dbReference>
<dbReference type="Gene3D" id="3.40.50.11180">
    <property type="match status" value="1"/>
</dbReference>
<evidence type="ECO:0000256" key="1">
    <source>
        <dbReference type="ARBA" id="ARBA00022490"/>
    </source>
</evidence>
<dbReference type="GO" id="GO:0006281">
    <property type="term" value="P:DNA repair"/>
    <property type="evidence" value="ECO:0007669"/>
    <property type="project" value="UniProtKB-KW"/>
</dbReference>
<dbReference type="Pfam" id="PF17757">
    <property type="entry name" value="UvrB_inter"/>
    <property type="match status" value="1"/>
</dbReference>
<evidence type="ECO:0000256" key="3">
    <source>
        <dbReference type="ARBA" id="ARBA00022763"/>
    </source>
</evidence>
<dbReference type="InterPro" id="IPR004576">
    <property type="entry name" value="Mfd"/>
</dbReference>
<dbReference type="PANTHER" id="PTHR47964">
    <property type="entry name" value="ATP-DEPENDENT DNA HELICASE HOMOLOG RECG, CHLOROPLASTIC"/>
    <property type="match status" value="1"/>
</dbReference>
<dbReference type="EMBL" id="UINC01006217">
    <property type="protein sequence ID" value="SVA26203.1"/>
    <property type="molecule type" value="Genomic_DNA"/>
</dbReference>
<dbReference type="SMART" id="SM00487">
    <property type="entry name" value="DEXDc"/>
    <property type="match status" value="1"/>
</dbReference>
<dbReference type="Pfam" id="PF00271">
    <property type="entry name" value="Helicase_C"/>
    <property type="match status" value="1"/>
</dbReference>
<keyword evidence="3" id="KW-0227">DNA damage</keyword>
<evidence type="ECO:0000259" key="9">
    <source>
        <dbReference type="PROSITE" id="PS51192"/>
    </source>
</evidence>
<evidence type="ECO:0000256" key="6">
    <source>
        <dbReference type="ARBA" id="ARBA00022840"/>
    </source>
</evidence>
<dbReference type="InterPro" id="IPR041471">
    <property type="entry name" value="UvrB_inter"/>
</dbReference>
<dbReference type="PANTHER" id="PTHR47964:SF1">
    <property type="entry name" value="ATP-DEPENDENT DNA HELICASE HOMOLOG RECG, CHLOROPLASTIC"/>
    <property type="match status" value="1"/>
</dbReference>
<protein>
    <recommendedName>
        <fullName evidence="12">Transcription-repair-coupling factor</fullName>
    </recommendedName>
</protein>
<dbReference type="InterPro" id="IPR011545">
    <property type="entry name" value="DEAD/DEAH_box_helicase_dom"/>
</dbReference>
<dbReference type="InterPro" id="IPR037235">
    <property type="entry name" value="TRCF-like_C_D7"/>
</dbReference>
<dbReference type="SUPFAM" id="SSF52540">
    <property type="entry name" value="P-loop containing nucleoside triphosphate hydrolases"/>
    <property type="match status" value="3"/>
</dbReference>
<dbReference type="HAMAP" id="MF_00969">
    <property type="entry name" value="TRCF"/>
    <property type="match status" value="1"/>
</dbReference>
<dbReference type="GO" id="GO:0003678">
    <property type="term" value="F:DNA helicase activity"/>
    <property type="evidence" value="ECO:0007669"/>
    <property type="project" value="TreeGrafter"/>
</dbReference>
<accession>A0A381UHK0</accession>
<dbReference type="GO" id="GO:0016787">
    <property type="term" value="F:hydrolase activity"/>
    <property type="evidence" value="ECO:0007669"/>
    <property type="project" value="UniProtKB-KW"/>
</dbReference>
<dbReference type="Gene3D" id="3.30.2060.10">
    <property type="entry name" value="Penicillin-binding protein 1b domain"/>
    <property type="match status" value="1"/>
</dbReference>
<dbReference type="GO" id="GO:0003684">
    <property type="term" value="F:damaged DNA binding"/>
    <property type="evidence" value="ECO:0007669"/>
    <property type="project" value="InterPro"/>
</dbReference>
<dbReference type="GO" id="GO:0005524">
    <property type="term" value="F:ATP binding"/>
    <property type="evidence" value="ECO:0007669"/>
    <property type="project" value="UniProtKB-KW"/>
</dbReference>
<dbReference type="InterPro" id="IPR047112">
    <property type="entry name" value="RecG/Mfd"/>
</dbReference>
<keyword evidence="7" id="KW-0238">DNA-binding</keyword>
<name>A0A381UHK0_9ZZZZ</name>
<keyword evidence="4" id="KW-0378">Hydrolase</keyword>
<keyword evidence="8" id="KW-0234">DNA repair</keyword>
<gene>
    <name evidence="11" type="ORF">METZ01_LOCUS79057</name>
</gene>
<dbReference type="AlphaFoldDB" id="A0A381UHK0"/>
<dbReference type="CDD" id="cd17991">
    <property type="entry name" value="DEXHc_TRCF"/>
    <property type="match status" value="1"/>
</dbReference>
<dbReference type="InterPro" id="IPR036101">
    <property type="entry name" value="CarD-like/TRCF_RID_sf"/>
</dbReference>
<organism evidence="11">
    <name type="scientific">marine metagenome</name>
    <dbReference type="NCBI Taxonomy" id="408172"/>
    <lineage>
        <taxon>unclassified sequences</taxon>
        <taxon>metagenomes</taxon>
        <taxon>ecological metagenomes</taxon>
    </lineage>
</organism>
<dbReference type="SMART" id="SM00982">
    <property type="entry name" value="TRCF"/>
    <property type="match status" value="1"/>
</dbReference>
<dbReference type="PROSITE" id="PS51194">
    <property type="entry name" value="HELICASE_CTER"/>
    <property type="match status" value="1"/>
</dbReference>
<dbReference type="PROSITE" id="PS51192">
    <property type="entry name" value="HELICASE_ATP_BIND_1"/>
    <property type="match status" value="1"/>
</dbReference>
<dbReference type="Pfam" id="PF03461">
    <property type="entry name" value="TRCF"/>
    <property type="match status" value="1"/>
</dbReference>
<dbReference type="Gene3D" id="3.40.50.300">
    <property type="entry name" value="P-loop containing nucleotide triphosphate hydrolases"/>
    <property type="match status" value="2"/>
</dbReference>
<evidence type="ECO:0000256" key="2">
    <source>
        <dbReference type="ARBA" id="ARBA00022741"/>
    </source>
</evidence>
<evidence type="ECO:0000256" key="7">
    <source>
        <dbReference type="ARBA" id="ARBA00023125"/>
    </source>
</evidence>
<proteinExistence type="inferred from homology"/>
<dbReference type="Gene3D" id="3.90.1150.50">
    <property type="entry name" value="Transcription-repair-coupling factor, D7 domain"/>
    <property type="match status" value="1"/>
</dbReference>
<dbReference type="SUPFAM" id="SSF141259">
    <property type="entry name" value="CarD-like"/>
    <property type="match status" value="1"/>
</dbReference>
<evidence type="ECO:0000256" key="5">
    <source>
        <dbReference type="ARBA" id="ARBA00022806"/>
    </source>
</evidence>
<dbReference type="Pfam" id="PF02559">
    <property type="entry name" value="CarD_TRCF_RID"/>
    <property type="match status" value="1"/>
</dbReference>
<keyword evidence="6" id="KW-0067">ATP-binding</keyword>
<dbReference type="Pfam" id="PF00270">
    <property type="entry name" value="DEAD"/>
    <property type="match status" value="1"/>
</dbReference>
<dbReference type="InterPro" id="IPR005118">
    <property type="entry name" value="TRCF_C"/>
</dbReference>
<dbReference type="InterPro" id="IPR014001">
    <property type="entry name" value="Helicase_ATP-bd"/>
</dbReference>
<dbReference type="SUPFAM" id="SSF143517">
    <property type="entry name" value="TRCF domain-like"/>
    <property type="match status" value="1"/>
</dbReference>
<evidence type="ECO:0000313" key="11">
    <source>
        <dbReference type="EMBL" id="SVA26203.1"/>
    </source>
</evidence>
<keyword evidence="1" id="KW-0963">Cytoplasm</keyword>
<evidence type="ECO:0000256" key="8">
    <source>
        <dbReference type="ARBA" id="ARBA00023204"/>
    </source>
</evidence>
<evidence type="ECO:0000259" key="10">
    <source>
        <dbReference type="PROSITE" id="PS51194"/>
    </source>
</evidence>
<reference evidence="11" key="1">
    <citation type="submission" date="2018-05" db="EMBL/GenBank/DDBJ databases">
        <authorList>
            <person name="Lanie J.A."/>
            <person name="Ng W.-L."/>
            <person name="Kazmierczak K.M."/>
            <person name="Andrzejewski T.M."/>
            <person name="Davidsen T.M."/>
            <person name="Wayne K.J."/>
            <person name="Tettelin H."/>
            <person name="Glass J.I."/>
            <person name="Rusch D."/>
            <person name="Podicherti R."/>
            <person name="Tsui H.-C.T."/>
            <person name="Winkler M.E."/>
        </authorList>
    </citation>
    <scope>NUCLEOTIDE SEQUENCE</scope>
</reference>
<feature type="domain" description="Helicase C-terminal" evidence="10">
    <location>
        <begin position="683"/>
        <end position="837"/>
    </location>
</feature>
<keyword evidence="5" id="KW-0347">Helicase</keyword>
<evidence type="ECO:0008006" key="12">
    <source>
        <dbReference type="Google" id="ProtNLM"/>
    </source>
</evidence>
<dbReference type="InterPro" id="IPR027417">
    <property type="entry name" value="P-loop_NTPase"/>
</dbReference>
<keyword evidence="2" id="KW-0547">Nucleotide-binding</keyword>
<dbReference type="Gene3D" id="2.40.10.170">
    <property type="match status" value="1"/>
</dbReference>